<comment type="cofactor">
    <cofactor evidence="1 9">
        <name>pyridoxal 5'-phosphate</name>
        <dbReference type="ChEBI" id="CHEBI:597326"/>
    </cofactor>
</comment>
<dbReference type="SUPFAM" id="SSF56281">
    <property type="entry name" value="Metallo-hydrolase/oxidoreductase"/>
    <property type="match status" value="1"/>
</dbReference>
<dbReference type="PROSITE" id="PS00595">
    <property type="entry name" value="AA_TRANSFER_CLASS_5"/>
    <property type="match status" value="1"/>
</dbReference>
<dbReference type="EC" id="2.8.1.7" evidence="3"/>
<dbReference type="PANTHER" id="PTHR11601:SF34">
    <property type="entry name" value="CYSTEINE DESULFURASE"/>
    <property type="match status" value="1"/>
</dbReference>
<comment type="caution">
    <text evidence="11">The sequence shown here is derived from an EMBL/GenBank/DDBJ whole genome shotgun (WGS) entry which is preliminary data.</text>
</comment>
<dbReference type="InterPro" id="IPR015424">
    <property type="entry name" value="PyrdxlP-dep_Trfase"/>
</dbReference>
<dbReference type="EMBL" id="BPEY01000022">
    <property type="protein sequence ID" value="GIU44525.1"/>
    <property type="molecule type" value="Genomic_DNA"/>
</dbReference>
<comment type="similarity">
    <text evidence="2">Belongs to the class-V pyridoxal-phosphate-dependent aminotransferase family. NifS/IscS subfamily.</text>
</comment>
<dbReference type="RefSeq" id="WP_220780646.1">
    <property type="nucleotide sequence ID" value="NZ_BPEY01000022.1"/>
</dbReference>
<dbReference type="InterPro" id="IPR015422">
    <property type="entry name" value="PyrdxlP-dep_Trfase_small"/>
</dbReference>
<dbReference type="Gene3D" id="3.90.1150.10">
    <property type="entry name" value="Aspartate Aminotransferase, domain 1"/>
    <property type="match status" value="1"/>
</dbReference>
<evidence type="ECO:0000256" key="7">
    <source>
        <dbReference type="ARBA" id="ARBA00023014"/>
    </source>
</evidence>
<evidence type="ECO:0000256" key="4">
    <source>
        <dbReference type="ARBA" id="ARBA00022723"/>
    </source>
</evidence>
<feature type="domain" description="Rhodanese" evidence="10">
    <location>
        <begin position="678"/>
        <end position="760"/>
    </location>
</feature>
<evidence type="ECO:0000313" key="11">
    <source>
        <dbReference type="EMBL" id="GIU44525.1"/>
    </source>
</evidence>
<dbReference type="SUPFAM" id="SSF53383">
    <property type="entry name" value="PLP-dependent transferases"/>
    <property type="match status" value="1"/>
</dbReference>
<keyword evidence="6" id="KW-0408">Iron</keyword>
<dbReference type="SUPFAM" id="SSF52821">
    <property type="entry name" value="Rhodanese/Cell cycle control phosphatase"/>
    <property type="match status" value="1"/>
</dbReference>
<dbReference type="Pfam" id="PF00581">
    <property type="entry name" value="Rhodanese"/>
    <property type="match status" value="1"/>
</dbReference>
<dbReference type="InterPro" id="IPR020578">
    <property type="entry name" value="Aminotrans_V_PyrdxlP_BS"/>
</dbReference>
<dbReference type="InterPro" id="IPR000192">
    <property type="entry name" value="Aminotrans_V_dom"/>
</dbReference>
<sequence>MSNHKELTQIYLDANATTPVLPEAASAAMAAMQTLFGNPSSSHITGLKAKDLMEQTRRRAQTLLGTGKGKLIFTSGATEGIQTSILSALIAAKPLVDAAPLSADKSYCVLYGATEHKAIPESLKHWLSVLDIKAEVIAIPVDEYGILDHEFISQHAANALMICTMAVNNETGVFQDLQLLEQTIRTANPSIFWMVDCVQALGKTQLDLQTTTIDYAPFSGHKLYAPKGIGFVYIRDSAPFTPFIAGGGQESGLRSGTENLPGMAALNVIFDMLLRSEGSAFSNTQTLHRFRQQIVTTLTECFPRIVFNNSFEHSVATTINFAVPSFSSKEIMDLFDAANIRVSSGSACSSKVTRSFVLDAMGLPAWQSESAIRMSFGPAMTQADVDTACARIKMASQALTQSCMVLAHNKISDKTQLEGLLQLRSGASCTWVYADSKSKQALIIDPLPELQQRLDTLLQCQQLTPIAIIDTHGHADHVSGREVLANRYLAEQDSDMLGWPYSSKTVSYAGAELEAISLGDLQLIKVPTPGHTSDSISLMLCSTNGEQPSTKYAFCGDTILMGSLGRTNFDSSSSVALFNSLKLLNRTLKADTLICASHDYNNEFTTTLATELSRNTLLKAVLQDQLSQTDFVKRKAELDSHLNDQTGSEIMCGAYIGSCDKSAILEYDASSLAKAIANNAGVKVIDIREPHEYVLTRSKDPNQNVPLTRLVQFIHDHQDQKDQPWVLVCRSGSRSMVAAQAMHRLGFAKISHLKGGYALSH</sequence>
<dbReference type="Proteomes" id="UP000887104">
    <property type="component" value="Unassembled WGS sequence"/>
</dbReference>
<dbReference type="InterPro" id="IPR015421">
    <property type="entry name" value="PyrdxlP-dep_Trfase_major"/>
</dbReference>
<dbReference type="InterPro" id="IPR001279">
    <property type="entry name" value="Metallo-B-lactamas"/>
</dbReference>
<dbReference type="Pfam" id="PF00753">
    <property type="entry name" value="Lactamase_B"/>
    <property type="match status" value="1"/>
</dbReference>
<dbReference type="Gene3D" id="3.40.250.10">
    <property type="entry name" value="Rhodanese-like domain"/>
    <property type="match status" value="1"/>
</dbReference>
<evidence type="ECO:0000259" key="10">
    <source>
        <dbReference type="PROSITE" id="PS50206"/>
    </source>
</evidence>
<evidence type="ECO:0000256" key="1">
    <source>
        <dbReference type="ARBA" id="ARBA00001933"/>
    </source>
</evidence>
<dbReference type="InterPro" id="IPR001763">
    <property type="entry name" value="Rhodanese-like_dom"/>
</dbReference>
<dbReference type="SMART" id="SM00849">
    <property type="entry name" value="Lactamase_B"/>
    <property type="match status" value="1"/>
</dbReference>
<gene>
    <name evidence="11" type="ORF">TUM4438_15910</name>
</gene>
<dbReference type="Gene3D" id="1.10.260.50">
    <property type="match status" value="1"/>
</dbReference>
<dbReference type="CDD" id="cd00158">
    <property type="entry name" value="RHOD"/>
    <property type="match status" value="1"/>
</dbReference>
<evidence type="ECO:0000256" key="6">
    <source>
        <dbReference type="ARBA" id="ARBA00023004"/>
    </source>
</evidence>
<keyword evidence="4" id="KW-0479">Metal-binding</keyword>
<dbReference type="Gene3D" id="3.40.640.10">
    <property type="entry name" value="Type I PLP-dependent aspartate aminotransferase-like (Major domain)"/>
    <property type="match status" value="1"/>
</dbReference>
<evidence type="ECO:0000256" key="5">
    <source>
        <dbReference type="ARBA" id="ARBA00022898"/>
    </source>
</evidence>
<comment type="catalytic activity">
    <reaction evidence="8">
        <text>(sulfur carrier)-H + L-cysteine = (sulfur carrier)-SH + L-alanine</text>
        <dbReference type="Rhea" id="RHEA:43892"/>
        <dbReference type="Rhea" id="RHEA-COMP:14737"/>
        <dbReference type="Rhea" id="RHEA-COMP:14739"/>
        <dbReference type="ChEBI" id="CHEBI:29917"/>
        <dbReference type="ChEBI" id="CHEBI:35235"/>
        <dbReference type="ChEBI" id="CHEBI:57972"/>
        <dbReference type="ChEBI" id="CHEBI:64428"/>
        <dbReference type="EC" id="2.8.1.7"/>
    </reaction>
</comment>
<dbReference type="InterPro" id="IPR036866">
    <property type="entry name" value="RibonucZ/Hydroxyglut_hydro"/>
</dbReference>
<dbReference type="Gene3D" id="3.60.15.10">
    <property type="entry name" value="Ribonuclease Z/Hydroxyacylglutathione hydrolase-like"/>
    <property type="match status" value="1"/>
</dbReference>
<evidence type="ECO:0000313" key="12">
    <source>
        <dbReference type="Proteomes" id="UP000887104"/>
    </source>
</evidence>
<organism evidence="11 12">
    <name type="scientific">Shewanella sairae</name>
    <dbReference type="NCBI Taxonomy" id="190310"/>
    <lineage>
        <taxon>Bacteria</taxon>
        <taxon>Pseudomonadati</taxon>
        <taxon>Pseudomonadota</taxon>
        <taxon>Gammaproteobacteria</taxon>
        <taxon>Alteromonadales</taxon>
        <taxon>Shewanellaceae</taxon>
        <taxon>Shewanella</taxon>
    </lineage>
</organism>
<evidence type="ECO:0000256" key="8">
    <source>
        <dbReference type="ARBA" id="ARBA00050776"/>
    </source>
</evidence>
<keyword evidence="7" id="KW-0411">Iron-sulfur</keyword>
<dbReference type="InterPro" id="IPR036873">
    <property type="entry name" value="Rhodanese-like_dom_sf"/>
</dbReference>
<evidence type="ECO:0000256" key="9">
    <source>
        <dbReference type="RuleBase" id="RU004504"/>
    </source>
</evidence>
<evidence type="ECO:0000256" key="3">
    <source>
        <dbReference type="ARBA" id="ARBA00012239"/>
    </source>
</evidence>
<reference evidence="11" key="1">
    <citation type="submission" date="2021-05" db="EMBL/GenBank/DDBJ databases">
        <title>Molecular characterization for Shewanella algae harboring chromosomal blaOXA-55-like strains isolated from clinical and environment sample.</title>
        <authorList>
            <person name="Ohama Y."/>
            <person name="Aoki K."/>
            <person name="Harada S."/>
            <person name="Moriya K."/>
            <person name="Ishii Y."/>
            <person name="Tateda K."/>
        </authorList>
    </citation>
    <scope>NUCLEOTIDE SEQUENCE</scope>
    <source>
        <strain evidence="11">JCM 11563</strain>
    </source>
</reference>
<accession>A0ABQ4PAE9</accession>
<evidence type="ECO:0000256" key="2">
    <source>
        <dbReference type="ARBA" id="ARBA00006490"/>
    </source>
</evidence>
<proteinExistence type="inferred from homology"/>
<dbReference type="PROSITE" id="PS50206">
    <property type="entry name" value="RHODANESE_3"/>
    <property type="match status" value="1"/>
</dbReference>
<dbReference type="SMART" id="SM00450">
    <property type="entry name" value="RHOD"/>
    <property type="match status" value="1"/>
</dbReference>
<dbReference type="Pfam" id="PF00266">
    <property type="entry name" value="Aminotran_5"/>
    <property type="match status" value="1"/>
</dbReference>
<name>A0ABQ4PAE9_9GAMM</name>
<keyword evidence="5" id="KW-0663">Pyridoxal phosphate</keyword>
<keyword evidence="12" id="KW-1185">Reference proteome</keyword>
<protein>
    <recommendedName>
        <fullName evidence="3">cysteine desulfurase</fullName>
        <ecNumber evidence="3">2.8.1.7</ecNumber>
    </recommendedName>
</protein>
<dbReference type="PANTHER" id="PTHR11601">
    <property type="entry name" value="CYSTEINE DESULFURYLASE FAMILY MEMBER"/>
    <property type="match status" value="1"/>
</dbReference>